<dbReference type="EMBL" id="PVTR01000003">
    <property type="protein sequence ID" value="PRY89033.1"/>
    <property type="molecule type" value="Genomic_DNA"/>
</dbReference>
<proteinExistence type="predicted"/>
<dbReference type="Proteomes" id="UP000238157">
    <property type="component" value="Unassembled WGS sequence"/>
</dbReference>
<protein>
    <submittedName>
        <fullName evidence="1">Uncharacterized protein</fullName>
    </submittedName>
</protein>
<organism evidence="1 2">
    <name type="scientific">Mongoliibacter ruber</name>
    <dbReference type="NCBI Taxonomy" id="1750599"/>
    <lineage>
        <taxon>Bacteria</taxon>
        <taxon>Pseudomonadati</taxon>
        <taxon>Bacteroidota</taxon>
        <taxon>Cytophagia</taxon>
        <taxon>Cytophagales</taxon>
        <taxon>Cyclobacteriaceae</taxon>
        <taxon>Mongoliibacter</taxon>
    </lineage>
</organism>
<reference evidence="1 2" key="1">
    <citation type="submission" date="2018-03" db="EMBL/GenBank/DDBJ databases">
        <title>Genomic Encyclopedia of Archaeal and Bacterial Type Strains, Phase II (KMG-II): from individual species to whole genera.</title>
        <authorList>
            <person name="Goeker M."/>
        </authorList>
    </citation>
    <scope>NUCLEOTIDE SEQUENCE [LARGE SCALE GENOMIC DNA]</scope>
    <source>
        <strain evidence="1 2">DSM 27929</strain>
    </source>
</reference>
<dbReference type="AlphaFoldDB" id="A0A2T0WQP2"/>
<name>A0A2T0WQP2_9BACT</name>
<evidence type="ECO:0000313" key="2">
    <source>
        <dbReference type="Proteomes" id="UP000238157"/>
    </source>
</evidence>
<comment type="caution">
    <text evidence="1">The sequence shown here is derived from an EMBL/GenBank/DDBJ whole genome shotgun (WGS) entry which is preliminary data.</text>
</comment>
<evidence type="ECO:0000313" key="1">
    <source>
        <dbReference type="EMBL" id="PRY89033.1"/>
    </source>
</evidence>
<keyword evidence="2" id="KW-1185">Reference proteome</keyword>
<accession>A0A2T0WQP2</accession>
<gene>
    <name evidence="1" type="ORF">CLW00_103153</name>
</gene>
<sequence length="50" mass="5871">MLLILESEHKLPEIKVFENLYSLVYLFFILKYSAKSNGITLQLGNVQKRK</sequence>